<dbReference type="GO" id="GO:0016176">
    <property type="term" value="F:superoxide-generating NADPH oxidase activator activity"/>
    <property type="evidence" value="ECO:0007669"/>
    <property type="project" value="TreeGrafter"/>
</dbReference>
<name>A0A8C1Z270_CYPCA</name>
<dbReference type="FunFam" id="2.30.30.40:FF:000233">
    <property type="entry name" value="NADPH oxidase organizer 1"/>
    <property type="match status" value="1"/>
</dbReference>
<dbReference type="PROSITE" id="PS50002">
    <property type="entry name" value="SH3"/>
    <property type="match status" value="2"/>
</dbReference>
<dbReference type="CDD" id="cd12024">
    <property type="entry name" value="SH3_NoxO1_2"/>
    <property type="match status" value="1"/>
</dbReference>
<dbReference type="InterPro" id="IPR001683">
    <property type="entry name" value="PX_dom"/>
</dbReference>
<keyword evidence="1 2" id="KW-0728">SH3 domain</keyword>
<dbReference type="SUPFAM" id="SSF50044">
    <property type="entry name" value="SH3-domain"/>
    <property type="match status" value="2"/>
</dbReference>
<organism evidence="6 7">
    <name type="scientific">Cyprinus carpio</name>
    <name type="common">Common carp</name>
    <dbReference type="NCBI Taxonomy" id="7962"/>
    <lineage>
        <taxon>Eukaryota</taxon>
        <taxon>Metazoa</taxon>
        <taxon>Chordata</taxon>
        <taxon>Craniata</taxon>
        <taxon>Vertebrata</taxon>
        <taxon>Euteleostomi</taxon>
        <taxon>Actinopterygii</taxon>
        <taxon>Neopterygii</taxon>
        <taxon>Teleostei</taxon>
        <taxon>Ostariophysi</taxon>
        <taxon>Cypriniformes</taxon>
        <taxon>Cyprinidae</taxon>
        <taxon>Cyprininae</taxon>
        <taxon>Cyprinus</taxon>
    </lineage>
</organism>
<dbReference type="InterPro" id="IPR035758">
    <property type="entry name" value="NoxO1_SH3_2"/>
</dbReference>
<dbReference type="Gene3D" id="3.30.1520.10">
    <property type="entry name" value="Phox-like domain"/>
    <property type="match status" value="1"/>
</dbReference>
<evidence type="ECO:0000313" key="6">
    <source>
        <dbReference type="Ensembl" id="ENSCCRP00015047350.1"/>
    </source>
</evidence>
<feature type="compositionally biased region" description="Polar residues" evidence="3">
    <location>
        <begin position="324"/>
        <end position="333"/>
    </location>
</feature>
<dbReference type="InterPro" id="IPR051228">
    <property type="entry name" value="NADPH_Oxidase/PX-Domain"/>
</dbReference>
<dbReference type="AlphaFoldDB" id="A0A8C1Z270"/>
<dbReference type="SMART" id="SM00312">
    <property type="entry name" value="PX"/>
    <property type="match status" value="1"/>
</dbReference>
<feature type="domain" description="PX" evidence="5">
    <location>
        <begin position="1"/>
        <end position="127"/>
    </location>
</feature>
<reference evidence="6" key="1">
    <citation type="submission" date="2025-08" db="UniProtKB">
        <authorList>
            <consortium name="Ensembl"/>
        </authorList>
    </citation>
    <scope>IDENTIFICATION</scope>
</reference>
<dbReference type="PROSITE" id="PS50195">
    <property type="entry name" value="PX"/>
    <property type="match status" value="1"/>
</dbReference>
<proteinExistence type="predicted"/>
<evidence type="ECO:0000256" key="3">
    <source>
        <dbReference type="SAM" id="MobiDB-lite"/>
    </source>
</evidence>
<dbReference type="PANTHER" id="PTHR15706">
    <property type="entry name" value="SH3 MULTIPLE DOMAIN"/>
    <property type="match status" value="1"/>
</dbReference>
<dbReference type="Ensembl" id="ENSCCRT00015048935.1">
    <property type="protein sequence ID" value="ENSCCRP00015047350.1"/>
    <property type="gene ID" value="ENSCCRG00015019593.1"/>
</dbReference>
<dbReference type="GO" id="GO:0035091">
    <property type="term" value="F:phosphatidylinositol binding"/>
    <property type="evidence" value="ECO:0007669"/>
    <property type="project" value="InterPro"/>
</dbReference>
<dbReference type="Pfam" id="PF00018">
    <property type="entry name" value="SH3_1"/>
    <property type="match status" value="1"/>
</dbReference>
<dbReference type="InterPro" id="IPR036871">
    <property type="entry name" value="PX_dom_sf"/>
</dbReference>
<evidence type="ECO:0000313" key="7">
    <source>
        <dbReference type="Proteomes" id="UP000694700"/>
    </source>
</evidence>
<dbReference type="InterPro" id="IPR001452">
    <property type="entry name" value="SH3_domain"/>
</dbReference>
<feature type="region of interest" description="Disordered" evidence="3">
    <location>
        <begin position="324"/>
        <end position="347"/>
    </location>
</feature>
<dbReference type="Gene3D" id="2.30.30.40">
    <property type="entry name" value="SH3 Domains"/>
    <property type="match status" value="2"/>
</dbReference>
<feature type="domain" description="SH3" evidence="4">
    <location>
        <begin position="159"/>
        <end position="221"/>
    </location>
</feature>
<accession>A0A8C1Z270</accession>
<evidence type="ECO:0000256" key="1">
    <source>
        <dbReference type="ARBA" id="ARBA00022443"/>
    </source>
</evidence>
<dbReference type="FunFam" id="3.30.1520.10:FF:000040">
    <property type="entry name" value="NADPH oxidase organizer 1"/>
    <property type="match status" value="1"/>
</dbReference>
<protein>
    <submittedName>
        <fullName evidence="6">NADPH oxidase organizer 1a</fullName>
    </submittedName>
</protein>
<dbReference type="Proteomes" id="UP000694700">
    <property type="component" value="Unplaced"/>
</dbReference>
<dbReference type="FunFam" id="2.30.30.40:FF:000219">
    <property type="entry name" value="NADPH oxidase organizer 1"/>
    <property type="match status" value="1"/>
</dbReference>
<evidence type="ECO:0000259" key="5">
    <source>
        <dbReference type="PROSITE" id="PS50195"/>
    </source>
</evidence>
<dbReference type="SMART" id="SM00326">
    <property type="entry name" value="SH3"/>
    <property type="match status" value="2"/>
</dbReference>
<evidence type="ECO:0000259" key="4">
    <source>
        <dbReference type="PROSITE" id="PS50002"/>
    </source>
</evidence>
<dbReference type="GO" id="GO:0005737">
    <property type="term" value="C:cytoplasm"/>
    <property type="evidence" value="ECO:0007669"/>
    <property type="project" value="TreeGrafter"/>
</dbReference>
<dbReference type="InterPro" id="IPR036028">
    <property type="entry name" value="SH3-like_dom_sf"/>
</dbReference>
<dbReference type="Pfam" id="PF00787">
    <property type="entry name" value="PX"/>
    <property type="match status" value="1"/>
</dbReference>
<dbReference type="PANTHER" id="PTHR15706:SF10">
    <property type="entry name" value="NADPH OXIDASE ORGANIZER 1"/>
    <property type="match status" value="1"/>
</dbReference>
<dbReference type="GO" id="GO:0042554">
    <property type="term" value="P:superoxide anion generation"/>
    <property type="evidence" value="ECO:0007669"/>
    <property type="project" value="TreeGrafter"/>
</dbReference>
<sequence>MGEQRYPVKIQLVGVMQKEVVKLYMTTVLWSDQNEITVYRSLEDFKTLHRQLKKKFPPSNAIRRSGRIIPKFKAARVQKSMQKWSPSKSVLRLKALEEYCSELLKSDPRLCQSSELLQFLLPKRQDLDSDFAKNSIMIMPSETSLSSGNVGMNNVTQPFVAETYRCIATYETKDTKNQPFKVEVDEIVDVLIKDGKGWWLVENEAKCLAWFPAPYLQRAEMGDDGPDVMEGGSVFYVAAKSYKAMNSDELSVEIGSVVEVLQKSDNGWWIVRYNRKAGFVPSMYLQPYSNPRIHMMPAKREITSSTLDLAQLQRPGENFLQVSSRELSRSQGNLGPPGSTLDSKDKQMSLSMSGLPSIRVEFAKNACSAASDITLVPLSQGTKVTLINRKHSPSKVHCLYVWERIQSRCTTSNNHMLLCEPSVRALIRTLSLAEGMRNHYEVRQIESATAGRGYLSYTIWQKWMATISRQPHRSH</sequence>
<feature type="domain" description="SH3" evidence="4">
    <location>
        <begin position="231"/>
        <end position="290"/>
    </location>
</feature>
<evidence type="ECO:0000256" key="2">
    <source>
        <dbReference type="PROSITE-ProRule" id="PRU00192"/>
    </source>
</evidence>
<dbReference type="SUPFAM" id="SSF64268">
    <property type="entry name" value="PX domain"/>
    <property type="match status" value="1"/>
</dbReference>